<gene>
    <name evidence="1" type="ORF">CJD38_09210</name>
</gene>
<dbReference type="CDD" id="cd16329">
    <property type="entry name" value="LolA_like"/>
    <property type="match status" value="1"/>
</dbReference>
<dbReference type="Proteomes" id="UP000244248">
    <property type="component" value="Unassembled WGS sequence"/>
</dbReference>
<dbReference type="InterPro" id="IPR010752">
    <property type="entry name" value="DUF1329"/>
</dbReference>
<dbReference type="EMBL" id="QANS01000003">
    <property type="protein sequence ID" value="PTU31799.1"/>
    <property type="molecule type" value="Genomic_DNA"/>
</dbReference>
<organism evidence="1 2">
    <name type="scientific">Stenotrophobium rhamnosiphilum</name>
    <dbReference type="NCBI Taxonomy" id="2029166"/>
    <lineage>
        <taxon>Bacteria</taxon>
        <taxon>Pseudomonadati</taxon>
        <taxon>Pseudomonadota</taxon>
        <taxon>Gammaproteobacteria</taxon>
        <taxon>Nevskiales</taxon>
        <taxon>Nevskiaceae</taxon>
        <taxon>Stenotrophobium</taxon>
    </lineage>
</organism>
<dbReference type="AlphaFoldDB" id="A0A2T5MGY4"/>
<dbReference type="OrthoDB" id="6751304at2"/>
<reference evidence="1 2" key="1">
    <citation type="submission" date="2018-04" db="EMBL/GenBank/DDBJ databases">
        <title>Novel species isolated from glacier.</title>
        <authorList>
            <person name="Liu Q."/>
            <person name="Xin Y.-H."/>
        </authorList>
    </citation>
    <scope>NUCLEOTIDE SEQUENCE [LARGE SCALE GENOMIC DNA]</scope>
    <source>
        <strain evidence="1 2">GT1R17</strain>
    </source>
</reference>
<comment type="caution">
    <text evidence="1">The sequence shown here is derived from an EMBL/GenBank/DDBJ whole genome shotgun (WGS) entry which is preliminary data.</text>
</comment>
<proteinExistence type="predicted"/>
<evidence type="ECO:0000313" key="1">
    <source>
        <dbReference type="EMBL" id="PTU31799.1"/>
    </source>
</evidence>
<protein>
    <submittedName>
        <fullName evidence="1">DUF1329 domain-containing protein</fullName>
    </submittedName>
</protein>
<dbReference type="Pfam" id="PF07044">
    <property type="entry name" value="DUF1329"/>
    <property type="match status" value="1"/>
</dbReference>
<sequence>MLTCGAYAASDADIAKLGSTLTPVGAEKAANKDGSIPAWTGGSMQAPAGWKIGQLRPNPYAAEKPLYSITAANAAQYQAKLSPGQIELLKTIKGYRMDVYPTHRSCGYPDIVYQRTKENAKIAKMAADGFQLGSATGSGFPFPVPSNGVELIWNHKLRYEGQGRIEPNYTMLSPRKGSSDFLKLEYTAKYLVPFQSPNTKAIADANGVEFYFFQESTAPAALAGTLFAGVYKLQTTNEGWQYFPGQRRVRKLSTYAYDAPLIGLENTYYVDQAWMYNGMLDRYSYKLIGKQEMIVQYNSFSLRDSKRFTDKTMFGLDQINPDARRYETHRVWKVEATVRPGQRHSAPKRVFYIDEDTWAIIVVDMYDAQGKMQRVQEGSVTPIWEIGACDASQDFVSYDLPSGRYFADIFTLGQPETDWLAGAQGRLKPDMFSEDFLRRAGSR</sequence>
<name>A0A2T5MGY4_9GAMM</name>
<accession>A0A2T5MGY4</accession>
<evidence type="ECO:0000313" key="2">
    <source>
        <dbReference type="Proteomes" id="UP000244248"/>
    </source>
</evidence>
<keyword evidence="2" id="KW-1185">Reference proteome</keyword>
<dbReference type="Gene3D" id="2.50.20.10">
    <property type="entry name" value="Lipoprotein localisation LolA/LolB/LppX"/>
    <property type="match status" value="1"/>
</dbReference>